<evidence type="ECO:0000313" key="3">
    <source>
        <dbReference type="Proteomes" id="UP000284731"/>
    </source>
</evidence>
<dbReference type="SMART" id="SM00316">
    <property type="entry name" value="S1"/>
    <property type="match status" value="1"/>
</dbReference>
<dbReference type="GO" id="GO:0003729">
    <property type="term" value="F:mRNA binding"/>
    <property type="evidence" value="ECO:0007669"/>
    <property type="project" value="UniProtKB-ARBA"/>
</dbReference>
<name>A0A412PFS9_9FIRM</name>
<dbReference type="Gene3D" id="2.40.50.140">
    <property type="entry name" value="Nucleic acid-binding proteins"/>
    <property type="match status" value="1"/>
</dbReference>
<dbReference type="RefSeq" id="WP_028078948.1">
    <property type="nucleotide sequence ID" value="NZ_AP028934.1"/>
</dbReference>
<dbReference type="InterPro" id="IPR050437">
    <property type="entry name" value="Ribos_protein_bS1-like"/>
</dbReference>
<dbReference type="GO" id="GO:0003735">
    <property type="term" value="F:structural constituent of ribosome"/>
    <property type="evidence" value="ECO:0007669"/>
    <property type="project" value="TreeGrafter"/>
</dbReference>
<dbReference type="InterPro" id="IPR012340">
    <property type="entry name" value="NA-bd_OB-fold"/>
</dbReference>
<dbReference type="SUPFAM" id="SSF50249">
    <property type="entry name" value="Nucleic acid-binding proteins"/>
    <property type="match status" value="1"/>
</dbReference>
<accession>A0A412PFS9</accession>
<evidence type="ECO:0000313" key="2">
    <source>
        <dbReference type="EMBL" id="RGT56447.1"/>
    </source>
</evidence>
<dbReference type="Pfam" id="PF00575">
    <property type="entry name" value="S1"/>
    <property type="match status" value="1"/>
</dbReference>
<dbReference type="EMBL" id="QRWX01000002">
    <property type="protein sequence ID" value="RGT56447.1"/>
    <property type="molecule type" value="Genomic_DNA"/>
</dbReference>
<feature type="domain" description="S1 motif" evidence="1">
    <location>
        <begin position="6"/>
        <end position="75"/>
    </location>
</feature>
<reference evidence="2 3" key="1">
    <citation type="submission" date="2018-08" db="EMBL/GenBank/DDBJ databases">
        <title>A genome reference for cultivated species of the human gut microbiota.</title>
        <authorList>
            <person name="Zou Y."/>
            <person name="Xue W."/>
            <person name="Luo G."/>
        </authorList>
    </citation>
    <scope>NUCLEOTIDE SEQUENCE [LARGE SCALE GENOMIC DNA]</scope>
    <source>
        <strain evidence="2 3">AF18-46</strain>
    </source>
</reference>
<proteinExistence type="predicted"/>
<gene>
    <name evidence="2" type="ORF">DWX20_06500</name>
</gene>
<dbReference type="PROSITE" id="PS50126">
    <property type="entry name" value="S1"/>
    <property type="match status" value="1"/>
</dbReference>
<dbReference type="InterPro" id="IPR003029">
    <property type="entry name" value="S1_domain"/>
</dbReference>
<dbReference type="NCBIfam" id="NF040579">
    <property type="entry name" value="S1_dom_CvfD"/>
    <property type="match status" value="1"/>
</dbReference>
<dbReference type="FunFam" id="2.40.50.140:FF:000051">
    <property type="entry name" value="RNA-binding transcriptional accessory protein"/>
    <property type="match status" value="1"/>
</dbReference>
<dbReference type="PANTHER" id="PTHR10724">
    <property type="entry name" value="30S RIBOSOMAL PROTEIN S1"/>
    <property type="match status" value="1"/>
</dbReference>
<dbReference type="GO" id="GO:0006412">
    <property type="term" value="P:translation"/>
    <property type="evidence" value="ECO:0007669"/>
    <property type="project" value="TreeGrafter"/>
</dbReference>
<dbReference type="AlphaFoldDB" id="A0A412PFS9"/>
<protein>
    <submittedName>
        <fullName evidence="2">S1 RNA-binding domain-containing protein</fullName>
    </submittedName>
</protein>
<comment type="caution">
    <text evidence="2">The sequence shown here is derived from an EMBL/GenBank/DDBJ whole genome shotgun (WGS) entry which is preliminary data.</text>
</comment>
<sequence length="122" mass="13611">MIYKPGQIVEGKITGIQPYGAFVALEHHVSGLIHISEISDGFVKDISKFVTVGDVVKLKVLECDDKSSHVKLSLKALQKTHSRNRRKPMGHKPSLPNMKMGFQTIANAMSEWIKEAKETILK</sequence>
<dbReference type="GO" id="GO:0005737">
    <property type="term" value="C:cytoplasm"/>
    <property type="evidence" value="ECO:0007669"/>
    <property type="project" value="UniProtKB-ARBA"/>
</dbReference>
<organism evidence="2 3">
    <name type="scientific">Solobacterium moorei</name>
    <dbReference type="NCBI Taxonomy" id="102148"/>
    <lineage>
        <taxon>Bacteria</taxon>
        <taxon>Bacillati</taxon>
        <taxon>Bacillota</taxon>
        <taxon>Erysipelotrichia</taxon>
        <taxon>Erysipelotrichales</taxon>
        <taxon>Erysipelotrichaceae</taxon>
        <taxon>Solobacterium</taxon>
    </lineage>
</organism>
<dbReference type="GeneID" id="89619526"/>
<evidence type="ECO:0000259" key="1">
    <source>
        <dbReference type="PROSITE" id="PS50126"/>
    </source>
</evidence>
<dbReference type="Proteomes" id="UP000284731">
    <property type="component" value="Unassembled WGS sequence"/>
</dbReference>